<evidence type="ECO:0008006" key="3">
    <source>
        <dbReference type="Google" id="ProtNLM"/>
    </source>
</evidence>
<accession>A0ABU8RJ75</accession>
<comment type="caution">
    <text evidence="1">The sequence shown here is derived from an EMBL/GenBank/DDBJ whole genome shotgun (WGS) entry which is preliminary data.</text>
</comment>
<evidence type="ECO:0000313" key="2">
    <source>
        <dbReference type="Proteomes" id="UP001387100"/>
    </source>
</evidence>
<protein>
    <recommendedName>
        <fullName evidence="3">Peptidase MA superfamily protein</fullName>
    </recommendedName>
</protein>
<dbReference type="EMBL" id="JBBIAA010000005">
    <property type="protein sequence ID" value="MEJ5945131.1"/>
    <property type="molecule type" value="Genomic_DNA"/>
</dbReference>
<dbReference type="RefSeq" id="WP_339574513.1">
    <property type="nucleotide sequence ID" value="NZ_JBBIAA010000005.1"/>
</dbReference>
<name>A0ABU8RJ75_9ACTN</name>
<evidence type="ECO:0000313" key="1">
    <source>
        <dbReference type="EMBL" id="MEJ5945131.1"/>
    </source>
</evidence>
<organism evidence="1 2">
    <name type="scientific">Pseudokineococcus basanitobsidens</name>
    <dbReference type="NCBI Taxonomy" id="1926649"/>
    <lineage>
        <taxon>Bacteria</taxon>
        <taxon>Bacillati</taxon>
        <taxon>Actinomycetota</taxon>
        <taxon>Actinomycetes</taxon>
        <taxon>Kineosporiales</taxon>
        <taxon>Kineosporiaceae</taxon>
        <taxon>Pseudokineococcus</taxon>
    </lineage>
</organism>
<keyword evidence="2" id="KW-1185">Reference proteome</keyword>
<reference evidence="1 2" key="1">
    <citation type="journal article" date="2017" name="Int. J. Syst. Evol. Microbiol.">
        <title>Pseudokineococcus basanitobsidens sp. nov., isolated from volcanic rock.</title>
        <authorList>
            <person name="Lee D.W."/>
            <person name="Park M.Y."/>
            <person name="Kim J.J."/>
            <person name="Kim B.S."/>
        </authorList>
    </citation>
    <scope>NUCLEOTIDE SEQUENCE [LARGE SCALE GENOMIC DNA]</scope>
    <source>
        <strain evidence="1 2">DSM 103726</strain>
    </source>
</reference>
<sequence>MERPGPADPARAALGGRARGGRDRVAGRVRVAGFVRGTGLVRVLFLVPVLLVASVQAGCSGGEAPGAPAGASTAAAQGASAAGQDERTAAVRVLLDARADDLLAGDVAGVLDGTDPRASAFRQRQGDLARGLARLPLASWSYEVRGQGPDLGAARRAELGADDAWVADVLLSYRLAGVDDVPQLRQQSLTVVRRDGRWLLAGDRDGPGRPEPWDLGLVDVVEGERTLVVGTARRDVLVEQASLGDAAAARVDAVWGTGWPRRTVVVVPADEDQLARLLGRAGTDGLDQVAALTTGADRSSGEPGAEGAVDRVLVNPAALERLGDLGRGVVLTHETTHVAVRAGAAADAPPWLSEGFAELVAYAGPTAAAGDDVVAPEVVAADLLAAVREGRGPGTLPTAADFDPTAGDVAPAYAGALLAARTVEQRYGRPALLALVRAGTGRAPAADEAGAGEAPLPLDEAVPQVLGVTLAELEQQWRADLADLATRDA</sequence>
<proteinExistence type="predicted"/>
<dbReference type="Proteomes" id="UP001387100">
    <property type="component" value="Unassembled WGS sequence"/>
</dbReference>
<gene>
    <name evidence="1" type="ORF">WDZ17_07445</name>
</gene>